<keyword evidence="3" id="KW-1185">Reference proteome</keyword>
<evidence type="ECO:0008006" key="4">
    <source>
        <dbReference type="Google" id="ProtNLM"/>
    </source>
</evidence>
<protein>
    <recommendedName>
        <fullName evidence="4">Secreted protein</fullName>
    </recommendedName>
</protein>
<accession>A0ABV1M726</accession>
<keyword evidence="1" id="KW-1133">Transmembrane helix</keyword>
<name>A0ABV1M726_9NEIS</name>
<keyword evidence="1" id="KW-0812">Transmembrane</keyword>
<evidence type="ECO:0000313" key="2">
    <source>
        <dbReference type="EMBL" id="MEQ6291866.1"/>
    </source>
</evidence>
<gene>
    <name evidence="2" type="ORF">ABNW52_14705</name>
</gene>
<feature type="transmembrane region" description="Helical" evidence="1">
    <location>
        <begin position="12"/>
        <end position="32"/>
    </location>
</feature>
<sequence length="144" mass="16203">MKTKLTRQQLALIAVLLIAFALLKGGLIWWYLQHKQQPATPLAVSCANLQAGCQLPDGSRLQLDRAPQAATPFGLTLRHGSGPAPAIEFSMRDMDMGFNRYQLLPHGNDWQARITLPVCVTGSRQWRMALKYPDKTWLIDFDSR</sequence>
<organism evidence="2 3">
    <name type="scientific">Vogesella oryzagri</name>
    <dbReference type="NCBI Taxonomy" id="3160864"/>
    <lineage>
        <taxon>Bacteria</taxon>
        <taxon>Pseudomonadati</taxon>
        <taxon>Pseudomonadota</taxon>
        <taxon>Betaproteobacteria</taxon>
        <taxon>Neisseriales</taxon>
        <taxon>Chromobacteriaceae</taxon>
        <taxon>Vogesella</taxon>
    </lineage>
</organism>
<keyword evidence="1" id="KW-0472">Membrane</keyword>
<evidence type="ECO:0000313" key="3">
    <source>
        <dbReference type="Proteomes" id="UP001433638"/>
    </source>
</evidence>
<proteinExistence type="predicted"/>
<comment type="caution">
    <text evidence="2">The sequence shown here is derived from an EMBL/GenBank/DDBJ whole genome shotgun (WGS) entry which is preliminary data.</text>
</comment>
<reference evidence="2" key="1">
    <citation type="submission" date="2024-06" db="EMBL/GenBank/DDBJ databases">
        <title>Genome sequence of Vogesella sp. MAHUQ-64.</title>
        <authorList>
            <person name="Huq M.A."/>
        </authorList>
    </citation>
    <scope>NUCLEOTIDE SEQUENCE</scope>
    <source>
        <strain evidence="2">MAHUQ-64</strain>
    </source>
</reference>
<dbReference type="RefSeq" id="WP_349589310.1">
    <property type="nucleotide sequence ID" value="NZ_JBEFLD010000007.1"/>
</dbReference>
<evidence type="ECO:0000256" key="1">
    <source>
        <dbReference type="SAM" id="Phobius"/>
    </source>
</evidence>
<dbReference type="EMBL" id="JBEFLD010000007">
    <property type="protein sequence ID" value="MEQ6291866.1"/>
    <property type="molecule type" value="Genomic_DNA"/>
</dbReference>
<dbReference type="Proteomes" id="UP001433638">
    <property type="component" value="Unassembled WGS sequence"/>
</dbReference>